<reference evidence="3 4" key="1">
    <citation type="journal article" date="2018" name="Genome Biol. Evol.">
        <title>Multiple Roots of Fruiting Body Formation in Amoebozoa.</title>
        <authorList>
            <person name="Hillmann F."/>
            <person name="Forbes G."/>
            <person name="Novohradska S."/>
            <person name="Ferling I."/>
            <person name="Riege K."/>
            <person name="Groth M."/>
            <person name="Westermann M."/>
            <person name="Marz M."/>
            <person name="Spaller T."/>
            <person name="Winckler T."/>
            <person name="Schaap P."/>
            <person name="Glockner G."/>
        </authorList>
    </citation>
    <scope>NUCLEOTIDE SEQUENCE [LARGE SCALE GENOMIC DNA]</scope>
    <source>
        <strain evidence="3 4">Jena</strain>
    </source>
</reference>
<proteinExistence type="predicted"/>
<feature type="region of interest" description="Disordered" evidence="1">
    <location>
        <begin position="472"/>
        <end position="504"/>
    </location>
</feature>
<sequence length="504" mass="56988">MACLTTFKYEFKLAPRLCRAVGREIFILPHHGILGRCGPTCPVPVKMPEHHVCPWLYRAKGGISRRPEGSFRLYASAINRNTTGAFEQTCTLKISRINNGRMHAQKTLLFLTFVFTGCLSLSSDHVWPGSPSCTHDSCGGTNGGLCLSDGTCRCFSARMPSLVDGMFNTSNCDDTILDYPPVDKCVSALRIINSVVFFVLLLIMIWRLLFDFLVEGLTDSSALRKTTRFALFTITGTSLVQFFMFVSDYHGLYNHVPFQTWEAFFYLSDSLFVMVFCVMFLHWVELYQKAVKKLRNAEMMRKVSSHINHEVTVEEIVSTLRFLGVLRIPFVVITILSFVIYVVREIGNSLITDAPSYPPFYYFICAYYAAVWLSFAFGFIFYGRRLMKLMPEGVAHKLRSVTIRLSVVLIISCINAIILMFGYQFNRLDATSIISRDYIVTFTRMSVIAIILEIYMPLKDWRIWFSPSVLRSGTKSRSTESKGTGNSSVEGGASEIAMTPNSDV</sequence>
<keyword evidence="2" id="KW-1133">Transmembrane helix</keyword>
<dbReference type="EMBL" id="MDYQ01000001">
    <property type="protein sequence ID" value="PRP89865.1"/>
    <property type="molecule type" value="Genomic_DNA"/>
</dbReference>
<feature type="compositionally biased region" description="Polar residues" evidence="1">
    <location>
        <begin position="472"/>
        <end position="489"/>
    </location>
</feature>
<evidence type="ECO:0000313" key="4">
    <source>
        <dbReference type="Proteomes" id="UP000241769"/>
    </source>
</evidence>
<accession>A0A2P6P0Y5</accession>
<feature type="transmembrane region" description="Helical" evidence="2">
    <location>
        <begin position="438"/>
        <end position="458"/>
    </location>
</feature>
<evidence type="ECO:0000313" key="3">
    <source>
        <dbReference type="EMBL" id="PRP89865.1"/>
    </source>
</evidence>
<keyword evidence="2" id="KW-0472">Membrane</keyword>
<keyword evidence="4" id="KW-1185">Reference proteome</keyword>
<evidence type="ECO:0000256" key="2">
    <source>
        <dbReference type="SAM" id="Phobius"/>
    </source>
</evidence>
<dbReference type="Proteomes" id="UP000241769">
    <property type="component" value="Unassembled WGS sequence"/>
</dbReference>
<feature type="transmembrane region" description="Helical" evidence="2">
    <location>
        <begin position="188"/>
        <end position="209"/>
    </location>
</feature>
<feature type="transmembrane region" description="Helical" evidence="2">
    <location>
        <begin position="361"/>
        <end position="382"/>
    </location>
</feature>
<evidence type="ECO:0000256" key="1">
    <source>
        <dbReference type="SAM" id="MobiDB-lite"/>
    </source>
</evidence>
<comment type="caution">
    <text evidence="3">The sequence shown here is derived from an EMBL/GenBank/DDBJ whole genome shotgun (WGS) entry which is preliminary data.</text>
</comment>
<feature type="transmembrane region" description="Helical" evidence="2">
    <location>
        <begin position="263"/>
        <end position="284"/>
    </location>
</feature>
<name>A0A2P6P0Y5_9EUKA</name>
<organism evidence="3 4">
    <name type="scientific">Planoprotostelium fungivorum</name>
    <dbReference type="NCBI Taxonomy" id="1890364"/>
    <lineage>
        <taxon>Eukaryota</taxon>
        <taxon>Amoebozoa</taxon>
        <taxon>Evosea</taxon>
        <taxon>Variosea</taxon>
        <taxon>Cavosteliida</taxon>
        <taxon>Cavosteliaceae</taxon>
        <taxon>Planoprotostelium</taxon>
    </lineage>
</organism>
<feature type="transmembrane region" description="Helical" evidence="2">
    <location>
        <begin position="403"/>
        <end position="426"/>
    </location>
</feature>
<protein>
    <submittedName>
        <fullName evidence="3">Uncharacterized protein</fullName>
    </submittedName>
</protein>
<feature type="transmembrane region" description="Helical" evidence="2">
    <location>
        <begin position="229"/>
        <end position="251"/>
    </location>
</feature>
<dbReference type="InParanoid" id="A0A2P6P0Y5"/>
<dbReference type="AlphaFoldDB" id="A0A2P6P0Y5"/>
<feature type="transmembrane region" description="Helical" evidence="2">
    <location>
        <begin position="108"/>
        <end position="127"/>
    </location>
</feature>
<feature type="transmembrane region" description="Helical" evidence="2">
    <location>
        <begin position="322"/>
        <end position="341"/>
    </location>
</feature>
<keyword evidence="2" id="KW-0812">Transmembrane</keyword>
<gene>
    <name evidence="3" type="ORF">PROFUN_00207</name>
</gene>